<reference evidence="13 14" key="1">
    <citation type="submission" date="2017-08" db="EMBL/GenBank/DDBJ databases">
        <title>Lysobacter sylvestris genome.</title>
        <authorList>
            <person name="Zhang D.-C."/>
            <person name="Albuquerque L."/>
            <person name="Franca L."/>
            <person name="Froufe H.J.C."/>
            <person name="Barroso C."/>
            <person name="Egas C."/>
            <person name="Da Costa M."/>
            <person name="Margesin R."/>
        </authorList>
    </citation>
    <scope>NUCLEOTIDE SEQUENCE [LARGE SCALE GENOMIC DNA]</scope>
    <source>
        <strain evidence="13 14">AM20-91</strain>
    </source>
</reference>
<keyword evidence="4 8" id="KW-0812">Transmembrane</keyword>
<keyword evidence="5 9" id="KW-0798">TonB box</keyword>
<dbReference type="Gene3D" id="2.40.170.20">
    <property type="entry name" value="TonB-dependent receptor, beta-barrel domain"/>
    <property type="match status" value="1"/>
</dbReference>
<dbReference type="CDD" id="cd01347">
    <property type="entry name" value="ligand_gated_channel"/>
    <property type="match status" value="1"/>
</dbReference>
<keyword evidence="10" id="KW-0732">Signal</keyword>
<keyword evidence="13" id="KW-0675">Receptor</keyword>
<feature type="domain" description="TonB-dependent receptor-like beta-barrel" evidence="11">
    <location>
        <begin position="277"/>
        <end position="765"/>
    </location>
</feature>
<dbReference type="InterPro" id="IPR037066">
    <property type="entry name" value="Plug_dom_sf"/>
</dbReference>
<evidence type="ECO:0000256" key="10">
    <source>
        <dbReference type="SAM" id="SignalP"/>
    </source>
</evidence>
<evidence type="ECO:0000256" key="2">
    <source>
        <dbReference type="ARBA" id="ARBA00022448"/>
    </source>
</evidence>
<dbReference type="EMBL" id="NPZB01000001">
    <property type="protein sequence ID" value="PNS09330.1"/>
    <property type="molecule type" value="Genomic_DNA"/>
</dbReference>
<dbReference type="OrthoDB" id="9805434at2"/>
<dbReference type="InterPro" id="IPR039426">
    <property type="entry name" value="TonB-dep_rcpt-like"/>
</dbReference>
<evidence type="ECO:0000259" key="12">
    <source>
        <dbReference type="Pfam" id="PF07715"/>
    </source>
</evidence>
<keyword evidence="14" id="KW-1185">Reference proteome</keyword>
<dbReference type="Pfam" id="PF07715">
    <property type="entry name" value="Plug"/>
    <property type="match status" value="1"/>
</dbReference>
<gene>
    <name evidence="13" type="ORF">Lysil_0959</name>
</gene>
<feature type="domain" description="TonB-dependent receptor plug" evidence="12">
    <location>
        <begin position="58"/>
        <end position="178"/>
    </location>
</feature>
<dbReference type="SUPFAM" id="SSF56935">
    <property type="entry name" value="Porins"/>
    <property type="match status" value="1"/>
</dbReference>
<dbReference type="InterPro" id="IPR012910">
    <property type="entry name" value="Plug_dom"/>
</dbReference>
<accession>A0A2K1Q2Q3</accession>
<dbReference type="AlphaFoldDB" id="A0A2K1Q2Q3"/>
<evidence type="ECO:0000256" key="3">
    <source>
        <dbReference type="ARBA" id="ARBA00022452"/>
    </source>
</evidence>
<evidence type="ECO:0000256" key="1">
    <source>
        <dbReference type="ARBA" id="ARBA00004571"/>
    </source>
</evidence>
<evidence type="ECO:0000256" key="4">
    <source>
        <dbReference type="ARBA" id="ARBA00022692"/>
    </source>
</evidence>
<proteinExistence type="inferred from homology"/>
<dbReference type="InterPro" id="IPR000531">
    <property type="entry name" value="Beta-barrel_TonB"/>
</dbReference>
<feature type="chain" id="PRO_5014418577" evidence="10">
    <location>
        <begin position="24"/>
        <end position="807"/>
    </location>
</feature>
<sequence>MQRRSLLSLAVAASLLSPAAVLAQTAPASAPAPAAQQSQGDLDKVIVTGTRASNRTVASSAAPIDIITPETLEATGTTELATALARALPSLNFPRPAITDGTDAVRPAQLRGLAPDQVLVLVNGKRRHTTALINLNGSQGRGSSPVDLNAIPISAIDHVEVLRDGASAQYGSDAIAGVINVVLKKNSSGGDASARYGQYKKGDGKQWNLGADAGFKLGSDGFFNVAVQGGHQDNTNRATPYNGVVEQRYGDPEVKSGAFSYNAELPLADGISLYSFSTYSRRNVLSNGYFRWAGDIRNDRSIYPNGFLPQIHNVSKDVASVLGLHASASNGWFLDFSVDHGYNDLSFNIENTLNRSLGSTSPHQFYAGSLHNGQTVFNADATKDYSVPWMKGGPLTVAFGLEWRKETFESTPGEPNSYADTGLMIPALDANGNPTGAMVRSSGGSQVFAGFKPQDTSLHSRTSRSLYLDLEGNFTDKFSGGLAVRNEHYSDFGDTTTGKLSLRYAFSPKFALRGTASTGFRAPSLQQQYFQSTSTNFVGGVPYDIVTFRVDNPVAIALGAQPLKPEKSTNYGLGAVIQPMARMYLTIDAYQVTVKDRIYLSENLLGPVGAYLATQGIFNVNGGRYFTNALDTRTRGIDVVGGYRWKLTGGSSFDLTAGYNTNRTTIQRISPTPAALSAVGIGLQTIGRTEQGRVQFGAPRNKFSLNGTWKGQHWTASATATRYGEFTSYGTTAATDQTYKPKWVADLSLGYRVKGWEFSVGADNVFDTYPDRSIPGFGTRTYLPYSTQSPFGFNGAFYYGKVSYSWK</sequence>
<keyword evidence="3 8" id="KW-1134">Transmembrane beta strand</keyword>
<evidence type="ECO:0000256" key="5">
    <source>
        <dbReference type="ARBA" id="ARBA00023077"/>
    </source>
</evidence>
<evidence type="ECO:0000313" key="14">
    <source>
        <dbReference type="Proteomes" id="UP000236220"/>
    </source>
</evidence>
<evidence type="ECO:0000256" key="6">
    <source>
        <dbReference type="ARBA" id="ARBA00023136"/>
    </source>
</evidence>
<dbReference type="Gene3D" id="2.170.130.10">
    <property type="entry name" value="TonB-dependent receptor, plug domain"/>
    <property type="match status" value="1"/>
</dbReference>
<dbReference type="Pfam" id="PF00593">
    <property type="entry name" value="TonB_dep_Rec_b-barrel"/>
    <property type="match status" value="1"/>
</dbReference>
<evidence type="ECO:0000313" key="13">
    <source>
        <dbReference type="EMBL" id="PNS09330.1"/>
    </source>
</evidence>
<evidence type="ECO:0000259" key="11">
    <source>
        <dbReference type="Pfam" id="PF00593"/>
    </source>
</evidence>
<dbReference type="RefSeq" id="WP_103074388.1">
    <property type="nucleotide sequence ID" value="NZ_NPZB01000001.1"/>
</dbReference>
<name>A0A2K1Q2Q3_9GAMM</name>
<dbReference type="InterPro" id="IPR036942">
    <property type="entry name" value="Beta-barrel_TonB_sf"/>
</dbReference>
<keyword evidence="7 8" id="KW-0998">Cell outer membrane</keyword>
<dbReference type="GO" id="GO:0009279">
    <property type="term" value="C:cell outer membrane"/>
    <property type="evidence" value="ECO:0007669"/>
    <property type="project" value="UniProtKB-SubCell"/>
</dbReference>
<organism evidence="13 14">
    <name type="scientific">Solilutibacter silvestris</name>
    <dbReference type="NCBI Taxonomy" id="1645665"/>
    <lineage>
        <taxon>Bacteria</taxon>
        <taxon>Pseudomonadati</taxon>
        <taxon>Pseudomonadota</taxon>
        <taxon>Gammaproteobacteria</taxon>
        <taxon>Lysobacterales</taxon>
        <taxon>Lysobacteraceae</taxon>
        <taxon>Solilutibacter</taxon>
    </lineage>
</organism>
<keyword evidence="6 8" id="KW-0472">Membrane</keyword>
<evidence type="ECO:0000256" key="8">
    <source>
        <dbReference type="PROSITE-ProRule" id="PRU01360"/>
    </source>
</evidence>
<evidence type="ECO:0000256" key="7">
    <source>
        <dbReference type="ARBA" id="ARBA00023237"/>
    </source>
</evidence>
<dbReference type="Proteomes" id="UP000236220">
    <property type="component" value="Unassembled WGS sequence"/>
</dbReference>
<comment type="subcellular location">
    <subcellularLocation>
        <location evidence="1 8">Cell outer membrane</location>
        <topology evidence="1 8">Multi-pass membrane protein</topology>
    </subcellularLocation>
</comment>
<dbReference type="PANTHER" id="PTHR47234">
    <property type="match status" value="1"/>
</dbReference>
<feature type="signal peptide" evidence="10">
    <location>
        <begin position="1"/>
        <end position="23"/>
    </location>
</feature>
<protein>
    <submittedName>
        <fullName evidence="13">TonB dependent receptor</fullName>
    </submittedName>
</protein>
<comment type="similarity">
    <text evidence="8 9">Belongs to the TonB-dependent receptor family.</text>
</comment>
<evidence type="ECO:0000256" key="9">
    <source>
        <dbReference type="RuleBase" id="RU003357"/>
    </source>
</evidence>
<dbReference type="PROSITE" id="PS52016">
    <property type="entry name" value="TONB_DEPENDENT_REC_3"/>
    <property type="match status" value="1"/>
</dbReference>
<keyword evidence="2 8" id="KW-0813">Transport</keyword>
<dbReference type="PANTHER" id="PTHR47234:SF3">
    <property type="entry name" value="SECRETIN_TONB SHORT N-TERMINAL DOMAIN-CONTAINING PROTEIN"/>
    <property type="match status" value="1"/>
</dbReference>
<comment type="caution">
    <text evidence="13">The sequence shown here is derived from an EMBL/GenBank/DDBJ whole genome shotgun (WGS) entry which is preliminary data.</text>
</comment>